<evidence type="ECO:0000313" key="6">
    <source>
        <dbReference type="EMBL" id="MBB5896840.1"/>
    </source>
</evidence>
<dbReference type="InterPro" id="IPR001547">
    <property type="entry name" value="Glyco_hydro_5"/>
</dbReference>
<dbReference type="RefSeq" id="WP_184869339.1">
    <property type="nucleotide sequence ID" value="NZ_JACHIR010000002.1"/>
</dbReference>
<evidence type="ECO:0000256" key="3">
    <source>
        <dbReference type="RuleBase" id="RU361153"/>
    </source>
</evidence>
<dbReference type="SUPFAM" id="SSF51445">
    <property type="entry name" value="(Trans)glycosidases"/>
    <property type="match status" value="1"/>
</dbReference>
<accession>A0A7W9NLA4</accession>
<dbReference type="GO" id="GO:0008810">
    <property type="term" value="F:cellulase activity"/>
    <property type="evidence" value="ECO:0007669"/>
    <property type="project" value="UniProtKB-EC"/>
</dbReference>
<comment type="similarity">
    <text evidence="3">Belongs to the glycosyl hydrolase 5 (cellulase A) family.</text>
</comment>
<keyword evidence="1 3" id="KW-0378">Hydrolase</keyword>
<evidence type="ECO:0000256" key="2">
    <source>
        <dbReference type="ARBA" id="ARBA00023295"/>
    </source>
</evidence>
<keyword evidence="7" id="KW-1185">Reference proteome</keyword>
<dbReference type="PANTHER" id="PTHR31263:SF0">
    <property type="entry name" value="CELLULASE FAMILY PROTEIN (AFU_ORTHOLOGUE AFUA_5G14560)"/>
    <property type="match status" value="1"/>
</dbReference>
<gene>
    <name evidence="6" type="ORF">BJ998_008099</name>
</gene>
<dbReference type="EMBL" id="JACHIR010000002">
    <property type="protein sequence ID" value="MBB5896840.1"/>
    <property type="molecule type" value="Genomic_DNA"/>
</dbReference>
<feature type="domain" description="Glycoside hydrolase family 5" evidence="5">
    <location>
        <begin position="41"/>
        <end position="352"/>
    </location>
</feature>
<evidence type="ECO:0000259" key="5">
    <source>
        <dbReference type="Pfam" id="PF00150"/>
    </source>
</evidence>
<dbReference type="InterPro" id="IPR017853">
    <property type="entry name" value="GH"/>
</dbReference>
<proteinExistence type="inferred from homology"/>
<feature type="signal peptide" evidence="4">
    <location>
        <begin position="1"/>
        <end position="27"/>
    </location>
</feature>
<keyword evidence="4" id="KW-0732">Signal</keyword>
<name>A0A7W9NLA4_9PSEU</name>
<reference evidence="6 7" key="1">
    <citation type="submission" date="2020-08" db="EMBL/GenBank/DDBJ databases">
        <title>Sequencing the genomes of 1000 actinobacteria strains.</title>
        <authorList>
            <person name="Klenk H.-P."/>
        </authorList>
    </citation>
    <scope>NUCLEOTIDE SEQUENCE [LARGE SCALE GENOMIC DNA]</scope>
    <source>
        <strain evidence="6 7">DSM 43851</strain>
    </source>
</reference>
<keyword evidence="2 3" id="KW-0326">Glycosidase</keyword>
<comment type="caution">
    <text evidence="6">The sequence shown here is derived from an EMBL/GenBank/DDBJ whole genome shotgun (WGS) entry which is preliminary data.</text>
</comment>
<protein>
    <submittedName>
        <fullName evidence="6">Endoglucanase</fullName>
        <ecNumber evidence="6">3.2.1.4</ecNumber>
    </submittedName>
</protein>
<dbReference type="EC" id="3.2.1.4" evidence="6"/>
<dbReference type="PANTHER" id="PTHR31263">
    <property type="entry name" value="CELLULASE FAMILY PROTEIN (AFU_ORTHOLOGUE AFUA_5G14560)"/>
    <property type="match status" value="1"/>
</dbReference>
<dbReference type="Gene3D" id="3.20.20.80">
    <property type="entry name" value="Glycosidases"/>
    <property type="match status" value="1"/>
</dbReference>
<dbReference type="AlphaFoldDB" id="A0A7W9NLA4"/>
<dbReference type="Pfam" id="PF00150">
    <property type="entry name" value="Cellulase"/>
    <property type="match status" value="1"/>
</dbReference>
<evidence type="ECO:0000313" key="7">
    <source>
        <dbReference type="Proteomes" id="UP000585638"/>
    </source>
</evidence>
<feature type="chain" id="PRO_5030792989" evidence="4">
    <location>
        <begin position="28"/>
        <end position="395"/>
    </location>
</feature>
<dbReference type="GO" id="GO:0000272">
    <property type="term" value="P:polysaccharide catabolic process"/>
    <property type="evidence" value="ECO:0007669"/>
    <property type="project" value="InterPro"/>
</dbReference>
<dbReference type="Proteomes" id="UP000585638">
    <property type="component" value="Unassembled WGS sequence"/>
</dbReference>
<sequence>MSLKRSLSRVAALVALLLPLLPGAATAAPTGLKTSGTSIVDAHGHRVKLASVNWFGAESGEFVVGGLDRQPLDRIAQLIRNGGFNSVRLPWSNELVESNPVVADTYLTANPRLRGKHALDILDAVIDSLGRHGLMVVLDNHRSRGDWCCDEAHGDGLWHTPAYPESSWLADWRFMAQRYRHSPQVIAAELRNEIRPDPSQKLSPTWGDGNPATDWQAAAVRGGNAVLAVNPKLLVIVGGLNYQLDLKGVPAHPVTLSVPDRLVYAVHDYTWDHAVGHLTDDAAFAADETQRWGFVAEPGHPWSAPVYVSEWGGCTQPNADGSLCAQDRLTYPYTMARYLKKADLDWAWWPVNGTQSSGYNRTRGAVETYGLLNPTWSAYANDDLMSVLHGIQRPA</sequence>
<evidence type="ECO:0000256" key="4">
    <source>
        <dbReference type="SAM" id="SignalP"/>
    </source>
</evidence>
<evidence type="ECO:0000256" key="1">
    <source>
        <dbReference type="ARBA" id="ARBA00022801"/>
    </source>
</evidence>
<organism evidence="6 7">
    <name type="scientific">Kutzneria kofuensis</name>
    <dbReference type="NCBI Taxonomy" id="103725"/>
    <lineage>
        <taxon>Bacteria</taxon>
        <taxon>Bacillati</taxon>
        <taxon>Actinomycetota</taxon>
        <taxon>Actinomycetes</taxon>
        <taxon>Pseudonocardiales</taxon>
        <taxon>Pseudonocardiaceae</taxon>
        <taxon>Kutzneria</taxon>
    </lineage>
</organism>